<dbReference type="Gene3D" id="2.120.10.30">
    <property type="entry name" value="TolB, C-terminal domain"/>
    <property type="match status" value="3"/>
</dbReference>
<evidence type="ECO:0000313" key="3">
    <source>
        <dbReference type="EMBL" id="QDU00104.1"/>
    </source>
</evidence>
<sequence length="385" mass="40719" precursor="true">MIFPISSGKHAIWNQAMPHILSFIILFVLSLFISQVSAQTVSTIAGTGKLGYAGDGGAAVNALVGEPYGLTLGPDGALYVCEIKSHVIRRIDEKTGQISTVAGSGKKGYSGDGGPALEANLNEPYEVRFDQAGNMYFVEMVNHIVRRVDAKTGKIETVAGTGKKGFSGDGGPATKATFSRPHSIALDKNDNLYICDIGNHRIRRVNLKTGIVNTFSGTGQRKPTPDGVTVTGTPLNGPRALDFFDEGSGKGSLYLALREGNMVYRIDLDNETLHHVAGTGKKGYTGHGGPAKAATLSGPKGISVAPNGDIYLADTESHTIRVIRKKNGLIETAVGDGKKGDGPDGNPAKCRMARPHGVYVGPQGNVYIGDSETYRVRKLTTGQHQ</sequence>
<dbReference type="Pfam" id="PF01436">
    <property type="entry name" value="NHL"/>
    <property type="match status" value="2"/>
</dbReference>
<dbReference type="SUPFAM" id="SSF101898">
    <property type="entry name" value="NHL repeat"/>
    <property type="match status" value="1"/>
</dbReference>
<dbReference type="Proteomes" id="UP000318704">
    <property type="component" value="Chromosome"/>
</dbReference>
<protein>
    <submittedName>
        <fullName evidence="3">Virginiamycin B lyase</fullName>
    </submittedName>
</protein>
<dbReference type="InterPro" id="IPR011042">
    <property type="entry name" value="6-blade_b-propeller_TolB-like"/>
</dbReference>
<dbReference type="AlphaFoldDB" id="A0A517W4D7"/>
<keyword evidence="1" id="KW-0677">Repeat</keyword>
<dbReference type="InterPro" id="IPR001258">
    <property type="entry name" value="NHL_repeat"/>
</dbReference>
<evidence type="ECO:0000259" key="2">
    <source>
        <dbReference type="Pfam" id="PF25021"/>
    </source>
</evidence>
<evidence type="ECO:0000256" key="1">
    <source>
        <dbReference type="ARBA" id="ARBA00022737"/>
    </source>
</evidence>
<dbReference type="Pfam" id="PF25021">
    <property type="entry name" value="TEN_NHL"/>
    <property type="match status" value="1"/>
</dbReference>
<proteinExistence type="predicted"/>
<organism evidence="3 4">
    <name type="scientific">Gimesia aquarii</name>
    <dbReference type="NCBI Taxonomy" id="2527964"/>
    <lineage>
        <taxon>Bacteria</taxon>
        <taxon>Pseudomonadati</taxon>
        <taxon>Planctomycetota</taxon>
        <taxon>Planctomycetia</taxon>
        <taxon>Planctomycetales</taxon>
        <taxon>Planctomycetaceae</taxon>
        <taxon>Gimesia</taxon>
    </lineage>
</organism>
<accession>A0A517W4D7</accession>
<dbReference type="KEGG" id="gaw:V144x_56170"/>
<dbReference type="GO" id="GO:0016829">
    <property type="term" value="F:lyase activity"/>
    <property type="evidence" value="ECO:0007669"/>
    <property type="project" value="UniProtKB-KW"/>
</dbReference>
<gene>
    <name evidence="3" type="primary">vgb_2</name>
    <name evidence="3" type="ORF">V144x_56170</name>
</gene>
<dbReference type="EMBL" id="CP037920">
    <property type="protein sequence ID" value="QDU00104.1"/>
    <property type="molecule type" value="Genomic_DNA"/>
</dbReference>
<dbReference type="RefSeq" id="WP_232102656.1">
    <property type="nucleotide sequence ID" value="NZ_CP037920.1"/>
</dbReference>
<keyword evidence="3" id="KW-0456">Lyase</keyword>
<name>A0A517W4D7_9PLAN</name>
<dbReference type="PANTHER" id="PTHR46388:SF2">
    <property type="entry name" value="NHL REPEAT-CONTAINING PROTEIN 2"/>
    <property type="match status" value="1"/>
</dbReference>
<feature type="domain" description="Teneurin NHL" evidence="2">
    <location>
        <begin position="249"/>
        <end position="336"/>
    </location>
</feature>
<dbReference type="PANTHER" id="PTHR46388">
    <property type="entry name" value="NHL REPEAT-CONTAINING PROTEIN 2"/>
    <property type="match status" value="1"/>
</dbReference>
<evidence type="ECO:0000313" key="4">
    <source>
        <dbReference type="Proteomes" id="UP000318704"/>
    </source>
</evidence>
<reference evidence="3 4" key="1">
    <citation type="submission" date="2019-03" db="EMBL/GenBank/DDBJ databases">
        <title>Deep-cultivation of Planctomycetes and their phenomic and genomic characterization uncovers novel biology.</title>
        <authorList>
            <person name="Wiegand S."/>
            <person name="Jogler M."/>
            <person name="Boedeker C."/>
            <person name="Pinto D."/>
            <person name="Vollmers J."/>
            <person name="Rivas-Marin E."/>
            <person name="Kohn T."/>
            <person name="Peeters S.H."/>
            <person name="Heuer A."/>
            <person name="Rast P."/>
            <person name="Oberbeckmann S."/>
            <person name="Bunk B."/>
            <person name="Jeske O."/>
            <person name="Meyerdierks A."/>
            <person name="Storesund J.E."/>
            <person name="Kallscheuer N."/>
            <person name="Luecker S."/>
            <person name="Lage O.M."/>
            <person name="Pohl T."/>
            <person name="Merkel B.J."/>
            <person name="Hornburger P."/>
            <person name="Mueller R.-W."/>
            <person name="Bruemmer F."/>
            <person name="Labrenz M."/>
            <person name="Spormann A.M."/>
            <person name="Op den Camp H."/>
            <person name="Overmann J."/>
            <person name="Amann R."/>
            <person name="Jetten M.S.M."/>
            <person name="Mascher T."/>
            <person name="Medema M.H."/>
            <person name="Devos D.P."/>
            <person name="Kaster A.-K."/>
            <person name="Ovreas L."/>
            <person name="Rohde M."/>
            <person name="Galperin M.Y."/>
            <person name="Jogler C."/>
        </authorList>
    </citation>
    <scope>NUCLEOTIDE SEQUENCE [LARGE SCALE GENOMIC DNA]</scope>
    <source>
        <strain evidence="3 4">V144</strain>
    </source>
</reference>
<dbReference type="InterPro" id="IPR056822">
    <property type="entry name" value="TEN_NHL"/>
</dbReference>